<gene>
    <name evidence="2" type="ORF">PCOR1329_LOCUS71664</name>
</gene>
<dbReference type="Proteomes" id="UP001189429">
    <property type="component" value="Unassembled WGS sequence"/>
</dbReference>
<reference evidence="2" key="1">
    <citation type="submission" date="2023-10" db="EMBL/GenBank/DDBJ databases">
        <authorList>
            <person name="Chen Y."/>
            <person name="Shah S."/>
            <person name="Dougan E. K."/>
            <person name="Thang M."/>
            <person name="Chan C."/>
        </authorList>
    </citation>
    <scope>NUCLEOTIDE SEQUENCE [LARGE SCALE GENOMIC DNA]</scope>
</reference>
<comment type="caution">
    <text evidence="2">The sequence shown here is derived from an EMBL/GenBank/DDBJ whole genome shotgun (WGS) entry which is preliminary data.</text>
</comment>
<sequence length="109" mass="11458">MVARLDADLRPVLEAAVPGVPYDDFRRAALCLAVALVLFVLGTLWTVVGLVELLAAGGCSVLLVRGSANSHSCSSGCAAWSSPASSVSFSTFTRSFRNIKSARTARRSQ</sequence>
<protein>
    <recommendedName>
        <fullName evidence="4">PRA1 family protein</fullName>
    </recommendedName>
</protein>
<keyword evidence="3" id="KW-1185">Reference proteome</keyword>
<keyword evidence="1" id="KW-0812">Transmembrane</keyword>
<name>A0ABN9WY74_9DINO</name>
<proteinExistence type="predicted"/>
<evidence type="ECO:0000256" key="1">
    <source>
        <dbReference type="SAM" id="Phobius"/>
    </source>
</evidence>
<dbReference type="EMBL" id="CAUYUJ010019527">
    <property type="protein sequence ID" value="CAK0891850.1"/>
    <property type="molecule type" value="Genomic_DNA"/>
</dbReference>
<accession>A0ABN9WY74</accession>
<feature type="transmembrane region" description="Helical" evidence="1">
    <location>
        <begin position="27"/>
        <end position="55"/>
    </location>
</feature>
<evidence type="ECO:0000313" key="3">
    <source>
        <dbReference type="Proteomes" id="UP001189429"/>
    </source>
</evidence>
<keyword evidence="1" id="KW-0472">Membrane</keyword>
<evidence type="ECO:0008006" key="4">
    <source>
        <dbReference type="Google" id="ProtNLM"/>
    </source>
</evidence>
<organism evidence="2 3">
    <name type="scientific">Prorocentrum cordatum</name>
    <dbReference type="NCBI Taxonomy" id="2364126"/>
    <lineage>
        <taxon>Eukaryota</taxon>
        <taxon>Sar</taxon>
        <taxon>Alveolata</taxon>
        <taxon>Dinophyceae</taxon>
        <taxon>Prorocentrales</taxon>
        <taxon>Prorocentraceae</taxon>
        <taxon>Prorocentrum</taxon>
    </lineage>
</organism>
<evidence type="ECO:0000313" key="2">
    <source>
        <dbReference type="EMBL" id="CAK0891850.1"/>
    </source>
</evidence>
<keyword evidence="1" id="KW-1133">Transmembrane helix</keyword>